<protein>
    <submittedName>
        <fullName evidence="1">Uncharacterized protein</fullName>
    </submittedName>
</protein>
<gene>
    <name evidence="1" type="ORF">J2S37_001151</name>
</gene>
<organism evidence="1 2">
    <name type="scientific">Corynebacterium felinum</name>
    <dbReference type="NCBI Taxonomy" id="131318"/>
    <lineage>
        <taxon>Bacteria</taxon>
        <taxon>Bacillati</taxon>
        <taxon>Actinomycetota</taxon>
        <taxon>Actinomycetes</taxon>
        <taxon>Mycobacteriales</taxon>
        <taxon>Corynebacteriaceae</taxon>
        <taxon>Corynebacterium</taxon>
    </lineage>
</organism>
<dbReference type="Proteomes" id="UP001183619">
    <property type="component" value="Unassembled WGS sequence"/>
</dbReference>
<accession>A0ABU2BA44</accession>
<comment type="caution">
    <text evidence="1">The sequence shown here is derived from an EMBL/GenBank/DDBJ whole genome shotgun (WGS) entry which is preliminary data.</text>
</comment>
<dbReference type="EMBL" id="JAVDYF010000001">
    <property type="protein sequence ID" value="MDR7354613.1"/>
    <property type="molecule type" value="Genomic_DNA"/>
</dbReference>
<name>A0ABU2BA44_9CORY</name>
<sequence>MWVDLVEDCCVEPLRGFHAVGLCHVLGVLWGC</sequence>
<evidence type="ECO:0000313" key="2">
    <source>
        <dbReference type="Proteomes" id="UP001183619"/>
    </source>
</evidence>
<proteinExistence type="predicted"/>
<reference evidence="1 2" key="1">
    <citation type="submission" date="2023-07" db="EMBL/GenBank/DDBJ databases">
        <title>Sequencing the genomes of 1000 actinobacteria strains.</title>
        <authorList>
            <person name="Klenk H.-P."/>
        </authorList>
    </citation>
    <scope>NUCLEOTIDE SEQUENCE [LARGE SCALE GENOMIC DNA]</scope>
    <source>
        <strain evidence="1 2">DSM 44508</strain>
    </source>
</reference>
<keyword evidence="2" id="KW-1185">Reference proteome</keyword>
<evidence type="ECO:0000313" key="1">
    <source>
        <dbReference type="EMBL" id="MDR7354613.1"/>
    </source>
</evidence>